<evidence type="ECO:0000313" key="3">
    <source>
        <dbReference type="Proteomes" id="UP001165090"/>
    </source>
</evidence>
<accession>A0ABQ5SK68</accession>
<reference evidence="2 3" key="1">
    <citation type="journal article" date="2023" name="IScience">
        <title>Expanded male sex-determining region conserved during the evolution of homothallism in the green alga Volvox.</title>
        <authorList>
            <person name="Yamamoto K."/>
            <person name="Matsuzaki R."/>
            <person name="Mahakham W."/>
            <person name="Heman W."/>
            <person name="Sekimoto H."/>
            <person name="Kawachi M."/>
            <person name="Minakuchi Y."/>
            <person name="Toyoda A."/>
            <person name="Nozaki H."/>
        </authorList>
    </citation>
    <scope>NUCLEOTIDE SEQUENCE [LARGE SCALE GENOMIC DNA]</scope>
    <source>
        <strain evidence="2 3">NIES-4468</strain>
    </source>
</reference>
<feature type="region of interest" description="Disordered" evidence="1">
    <location>
        <begin position="98"/>
        <end position="120"/>
    </location>
</feature>
<feature type="compositionally biased region" description="Low complexity" evidence="1">
    <location>
        <begin position="132"/>
        <end position="145"/>
    </location>
</feature>
<dbReference type="EMBL" id="BSDZ01000089">
    <property type="protein sequence ID" value="GLI70021.1"/>
    <property type="molecule type" value="Genomic_DNA"/>
</dbReference>
<protein>
    <submittedName>
        <fullName evidence="2">Uncharacterized protein</fullName>
    </submittedName>
</protein>
<evidence type="ECO:0000256" key="1">
    <source>
        <dbReference type="SAM" id="MobiDB-lite"/>
    </source>
</evidence>
<sequence>MKAEWTTPCGQEIAKRVSSSEESIVAAFQAFSSFDVQANGCRSPGAAAGGRHKRCRGSMITARLCLLLRAELNRMRLRNQGATATAAADACGERPLSGIGTSGEMEGANTSDRPQSGSWRGVRAGEVVLHMSSGTEAAPTSAEATTVEDEEEEGSTGSGVAMVFASAAARRLLVEAATHITDVQRQKRVERESVT</sequence>
<evidence type="ECO:0000313" key="2">
    <source>
        <dbReference type="EMBL" id="GLI70021.1"/>
    </source>
</evidence>
<dbReference type="Proteomes" id="UP001165090">
    <property type="component" value="Unassembled WGS sequence"/>
</dbReference>
<proteinExistence type="predicted"/>
<feature type="compositionally biased region" description="Polar residues" evidence="1">
    <location>
        <begin position="108"/>
        <end position="118"/>
    </location>
</feature>
<organism evidence="2 3">
    <name type="scientific">Volvox africanus</name>
    <dbReference type="NCBI Taxonomy" id="51714"/>
    <lineage>
        <taxon>Eukaryota</taxon>
        <taxon>Viridiplantae</taxon>
        <taxon>Chlorophyta</taxon>
        <taxon>core chlorophytes</taxon>
        <taxon>Chlorophyceae</taxon>
        <taxon>CS clade</taxon>
        <taxon>Chlamydomonadales</taxon>
        <taxon>Volvocaceae</taxon>
        <taxon>Volvox</taxon>
    </lineage>
</organism>
<comment type="caution">
    <text evidence="2">The sequence shown here is derived from an EMBL/GenBank/DDBJ whole genome shotgun (WGS) entry which is preliminary data.</text>
</comment>
<keyword evidence="3" id="KW-1185">Reference proteome</keyword>
<name>A0ABQ5SK68_9CHLO</name>
<gene>
    <name evidence="2" type="ORF">VaNZ11_014755</name>
</gene>
<feature type="region of interest" description="Disordered" evidence="1">
    <location>
        <begin position="132"/>
        <end position="158"/>
    </location>
</feature>